<dbReference type="SUPFAM" id="SSF46894">
    <property type="entry name" value="C-terminal effector domain of the bipartite response regulators"/>
    <property type="match status" value="1"/>
</dbReference>
<dbReference type="Gene3D" id="3.40.50.2300">
    <property type="match status" value="1"/>
</dbReference>
<gene>
    <name evidence="10" type="ORF">CATMQ487_06030</name>
</gene>
<dbReference type="EMBL" id="AP025730">
    <property type="protein sequence ID" value="BDI03633.1"/>
    <property type="molecule type" value="Genomic_DNA"/>
</dbReference>
<feature type="DNA-binding region" description="OmpR/PhoB-type" evidence="7">
    <location>
        <begin position="127"/>
        <end position="227"/>
    </location>
</feature>
<keyword evidence="1 6" id="KW-0597">Phosphoprotein</keyword>
<dbReference type="RefSeq" id="WP_251971900.1">
    <property type="nucleotide sequence ID" value="NZ_AP025730.1"/>
</dbReference>
<dbReference type="PROSITE" id="PS51755">
    <property type="entry name" value="OMPR_PHOB"/>
    <property type="match status" value="1"/>
</dbReference>
<dbReference type="InterPro" id="IPR036388">
    <property type="entry name" value="WH-like_DNA-bd_sf"/>
</dbReference>
<evidence type="ECO:0000256" key="7">
    <source>
        <dbReference type="PROSITE-ProRule" id="PRU01091"/>
    </source>
</evidence>
<evidence type="ECO:0000256" key="3">
    <source>
        <dbReference type="ARBA" id="ARBA00023015"/>
    </source>
</evidence>
<dbReference type="InterPro" id="IPR039420">
    <property type="entry name" value="WalR-like"/>
</dbReference>
<dbReference type="InterPro" id="IPR001789">
    <property type="entry name" value="Sig_transdc_resp-reg_receiver"/>
</dbReference>
<keyword evidence="4 7" id="KW-0238">DNA-binding</keyword>
<dbReference type="CDD" id="cd00383">
    <property type="entry name" value="trans_reg_C"/>
    <property type="match status" value="1"/>
</dbReference>
<keyword evidence="2" id="KW-0902">Two-component regulatory system</keyword>
<keyword evidence="5" id="KW-0804">Transcription</keyword>
<dbReference type="SUPFAM" id="SSF52172">
    <property type="entry name" value="CheY-like"/>
    <property type="match status" value="1"/>
</dbReference>
<dbReference type="InterPro" id="IPR016032">
    <property type="entry name" value="Sig_transdc_resp-reg_C-effctor"/>
</dbReference>
<evidence type="ECO:0000256" key="1">
    <source>
        <dbReference type="ARBA" id="ARBA00022553"/>
    </source>
</evidence>
<evidence type="ECO:0000313" key="10">
    <source>
        <dbReference type="EMBL" id="BDI03633.1"/>
    </source>
</evidence>
<evidence type="ECO:0000259" key="9">
    <source>
        <dbReference type="PROSITE" id="PS51755"/>
    </source>
</evidence>
<evidence type="ECO:0000256" key="2">
    <source>
        <dbReference type="ARBA" id="ARBA00023012"/>
    </source>
</evidence>
<dbReference type="Pfam" id="PF00072">
    <property type="entry name" value="Response_reg"/>
    <property type="match status" value="1"/>
</dbReference>
<dbReference type="PANTHER" id="PTHR48111:SF1">
    <property type="entry name" value="TWO-COMPONENT RESPONSE REGULATOR ORR33"/>
    <property type="match status" value="1"/>
</dbReference>
<feature type="domain" description="Response regulatory" evidence="8">
    <location>
        <begin position="6"/>
        <end position="120"/>
    </location>
</feature>
<reference evidence="10" key="1">
    <citation type="submission" date="2022-04" db="EMBL/GenBank/DDBJ databases">
        <title>Whole genome sequence of Sphaerotilus sp. FB-5.</title>
        <authorList>
            <person name="Takeda M."/>
            <person name="Narihara S."/>
            <person name="Akimoto M."/>
            <person name="Akimoto R."/>
            <person name="Nishiyashiki S."/>
            <person name="Murakami T."/>
        </authorList>
    </citation>
    <scope>NUCLEOTIDE SEQUENCE</scope>
    <source>
        <strain evidence="10">FB-5</strain>
    </source>
</reference>
<keyword evidence="3" id="KW-0805">Transcription regulation</keyword>
<protein>
    <submittedName>
        <fullName evidence="10">Transcriptional regulator</fullName>
    </submittedName>
</protein>
<evidence type="ECO:0000259" key="8">
    <source>
        <dbReference type="PROSITE" id="PS50110"/>
    </source>
</evidence>
<feature type="domain" description="OmpR/PhoB-type" evidence="9">
    <location>
        <begin position="127"/>
        <end position="227"/>
    </location>
</feature>
<feature type="modified residue" description="4-aspartylphosphate" evidence="6">
    <location>
        <position position="55"/>
    </location>
</feature>
<dbReference type="Pfam" id="PF00486">
    <property type="entry name" value="Trans_reg_C"/>
    <property type="match status" value="1"/>
</dbReference>
<dbReference type="Proteomes" id="UP001057498">
    <property type="component" value="Chromosome"/>
</dbReference>
<dbReference type="InterPro" id="IPR001867">
    <property type="entry name" value="OmpR/PhoB-type_DNA-bd"/>
</dbReference>
<evidence type="ECO:0000313" key="11">
    <source>
        <dbReference type="Proteomes" id="UP001057498"/>
    </source>
</evidence>
<evidence type="ECO:0000256" key="4">
    <source>
        <dbReference type="ARBA" id="ARBA00023125"/>
    </source>
</evidence>
<dbReference type="InterPro" id="IPR011006">
    <property type="entry name" value="CheY-like_superfamily"/>
</dbReference>
<dbReference type="PANTHER" id="PTHR48111">
    <property type="entry name" value="REGULATOR OF RPOS"/>
    <property type="match status" value="1"/>
</dbReference>
<dbReference type="SMART" id="SM00862">
    <property type="entry name" value="Trans_reg_C"/>
    <property type="match status" value="1"/>
</dbReference>
<dbReference type="Gene3D" id="1.10.10.10">
    <property type="entry name" value="Winged helix-like DNA-binding domain superfamily/Winged helix DNA-binding domain"/>
    <property type="match status" value="1"/>
</dbReference>
<accession>A0ABM7YHJ7</accession>
<evidence type="ECO:0000256" key="6">
    <source>
        <dbReference type="PROSITE-ProRule" id="PRU00169"/>
    </source>
</evidence>
<proteinExistence type="predicted"/>
<dbReference type="SMART" id="SM00448">
    <property type="entry name" value="REC"/>
    <property type="match status" value="1"/>
</dbReference>
<name>A0ABM7YHJ7_9BURK</name>
<sequence length="234" mass="26132">MTTPIRIALVEDNADLRDELTFHLRRLGHEVAGFADSSQLDAWLRDNLPDVLVLDVGLPGESGLAIAARLRADHPALGIVMLTARGEVDDRVAGFDSGADIYLVKPADLRELSVVVESLYRRAHRLVRPARQDYWQLDGQTLELLAPGGEKVLLTSTEFKLMRVLAESAPEGVKRAQLVEALGYRDHDFDHRRLETAMSRLRKKLEHRAGEAPPLRSVRSVGYAFVATIRIWTP</sequence>
<evidence type="ECO:0000256" key="5">
    <source>
        <dbReference type="ARBA" id="ARBA00023163"/>
    </source>
</evidence>
<keyword evidence="11" id="KW-1185">Reference proteome</keyword>
<dbReference type="PROSITE" id="PS50110">
    <property type="entry name" value="RESPONSE_REGULATORY"/>
    <property type="match status" value="1"/>
</dbReference>
<organism evidence="10 11">
    <name type="scientific">Sphaerotilus microaerophilus</name>
    <dbReference type="NCBI Taxonomy" id="2914710"/>
    <lineage>
        <taxon>Bacteria</taxon>
        <taxon>Pseudomonadati</taxon>
        <taxon>Pseudomonadota</taxon>
        <taxon>Betaproteobacteria</taxon>
        <taxon>Burkholderiales</taxon>
        <taxon>Sphaerotilaceae</taxon>
        <taxon>Sphaerotilus</taxon>
    </lineage>
</organism>